<organism evidence="2 3">
    <name type="scientific">Cladophialophora chaetospira</name>
    <dbReference type="NCBI Taxonomy" id="386627"/>
    <lineage>
        <taxon>Eukaryota</taxon>
        <taxon>Fungi</taxon>
        <taxon>Dikarya</taxon>
        <taxon>Ascomycota</taxon>
        <taxon>Pezizomycotina</taxon>
        <taxon>Eurotiomycetes</taxon>
        <taxon>Chaetothyriomycetidae</taxon>
        <taxon>Chaetothyriales</taxon>
        <taxon>Herpotrichiellaceae</taxon>
        <taxon>Cladophialophora</taxon>
    </lineage>
</organism>
<feature type="compositionally biased region" description="Polar residues" evidence="1">
    <location>
        <begin position="1"/>
        <end position="11"/>
    </location>
</feature>
<sequence length="218" mass="23346">MAPSDPNTTPSAAMAEKDLSSTLGPAYEGKNSQLKELTWSTSTADPPIPSSITLPADSSSSSKFEGLKALAKEVASSIPALASSAAKLRELRVEIQAELAIARTVAPSPSTDTLPHLNGDMRSTVRLTTTAVEEYQAILLKLDPLLAISKEKEMICCRILVNVPSFEMTCQALDSSFCESIRTLRNHLQARLELAKEQQTIDQMMLDALESGGSNLPG</sequence>
<accession>A0AA38XA08</accession>
<name>A0AA38XA08_9EURO</name>
<feature type="compositionally biased region" description="Polar residues" evidence="1">
    <location>
        <begin position="30"/>
        <end position="60"/>
    </location>
</feature>
<evidence type="ECO:0000256" key="1">
    <source>
        <dbReference type="SAM" id="MobiDB-lite"/>
    </source>
</evidence>
<proteinExistence type="predicted"/>
<gene>
    <name evidence="2" type="ORF">H2200_005843</name>
</gene>
<feature type="region of interest" description="Disordered" evidence="1">
    <location>
        <begin position="1"/>
        <end position="60"/>
    </location>
</feature>
<reference evidence="2" key="1">
    <citation type="submission" date="2022-10" db="EMBL/GenBank/DDBJ databases">
        <title>Culturing micro-colonial fungi from biological soil crusts in the Mojave desert and describing Neophaeococcomyces mojavensis, and introducing the new genera and species Taxawa tesnikishii.</title>
        <authorList>
            <person name="Kurbessoian T."/>
            <person name="Stajich J.E."/>
        </authorList>
    </citation>
    <scope>NUCLEOTIDE SEQUENCE</scope>
    <source>
        <strain evidence="2">TK_41</strain>
    </source>
</reference>
<evidence type="ECO:0000313" key="2">
    <source>
        <dbReference type="EMBL" id="KAJ9609516.1"/>
    </source>
</evidence>
<evidence type="ECO:0000313" key="3">
    <source>
        <dbReference type="Proteomes" id="UP001172673"/>
    </source>
</evidence>
<dbReference type="AlphaFoldDB" id="A0AA38XA08"/>
<keyword evidence="3" id="KW-1185">Reference proteome</keyword>
<protein>
    <submittedName>
        <fullName evidence="2">Uncharacterized protein</fullName>
    </submittedName>
</protein>
<dbReference type="Proteomes" id="UP001172673">
    <property type="component" value="Unassembled WGS sequence"/>
</dbReference>
<dbReference type="EMBL" id="JAPDRK010000008">
    <property type="protein sequence ID" value="KAJ9609516.1"/>
    <property type="molecule type" value="Genomic_DNA"/>
</dbReference>
<comment type="caution">
    <text evidence="2">The sequence shown here is derived from an EMBL/GenBank/DDBJ whole genome shotgun (WGS) entry which is preliminary data.</text>
</comment>